<organism evidence="1 2">
    <name type="scientific">Alkalicoccobacillus plakortidis</name>
    <dbReference type="NCBI Taxonomy" id="444060"/>
    <lineage>
        <taxon>Bacteria</taxon>
        <taxon>Bacillati</taxon>
        <taxon>Bacillota</taxon>
        <taxon>Bacilli</taxon>
        <taxon>Bacillales</taxon>
        <taxon>Bacillaceae</taxon>
        <taxon>Alkalicoccobacillus</taxon>
    </lineage>
</organism>
<accession>A0ABT0XQ34</accession>
<dbReference type="Pfam" id="PF14006">
    <property type="entry name" value="YqzL"/>
    <property type="match status" value="1"/>
</dbReference>
<sequence>MLDLSWKVFTNTGNLDTYLLIKELERDSEASIESENTTDITLDSSSQ</sequence>
<keyword evidence="2" id="KW-1185">Reference proteome</keyword>
<protein>
    <submittedName>
        <fullName evidence="1">YqzL family protein</fullName>
    </submittedName>
</protein>
<name>A0ABT0XQ34_9BACI</name>
<gene>
    <name evidence="1" type="ORF">NDM98_22135</name>
</gene>
<dbReference type="RefSeq" id="WP_251611671.1">
    <property type="nucleotide sequence ID" value="NZ_JAMQJY010000006.1"/>
</dbReference>
<dbReference type="Proteomes" id="UP001203665">
    <property type="component" value="Unassembled WGS sequence"/>
</dbReference>
<evidence type="ECO:0000313" key="1">
    <source>
        <dbReference type="EMBL" id="MCM2677845.1"/>
    </source>
</evidence>
<comment type="caution">
    <text evidence="1">The sequence shown here is derived from an EMBL/GenBank/DDBJ whole genome shotgun (WGS) entry which is preliminary data.</text>
</comment>
<dbReference type="EMBL" id="JAMQJY010000006">
    <property type="protein sequence ID" value="MCM2677845.1"/>
    <property type="molecule type" value="Genomic_DNA"/>
</dbReference>
<evidence type="ECO:0000313" key="2">
    <source>
        <dbReference type="Proteomes" id="UP001203665"/>
    </source>
</evidence>
<dbReference type="InterPro" id="IPR025617">
    <property type="entry name" value="YqzL"/>
</dbReference>
<proteinExistence type="predicted"/>
<reference evidence="1" key="1">
    <citation type="submission" date="2022-06" db="EMBL/GenBank/DDBJ databases">
        <title>Alkalicoccobacillus porphyridii sp. nov., isolated from a marine red alga, Porphyridium purpureum and reclassification of Shouchella plakortidis and Shouchella gibsonii as Alkalicoccobacillus plakortidis comb. nov. and Alkalicoccobacillus gibsonii comb. nov.</title>
        <authorList>
            <person name="Kim K.H."/>
            <person name="Lee J.K."/>
            <person name="Han D.M."/>
            <person name="Baek J.H."/>
            <person name="Jeon C.O."/>
        </authorList>
    </citation>
    <scope>NUCLEOTIDE SEQUENCE</scope>
    <source>
        <strain evidence="1">DSM 19153</strain>
    </source>
</reference>